<gene>
    <name evidence="2" type="ORF">ACFSQP_05925</name>
</gene>
<feature type="chain" id="PRO_5046597942" evidence="1">
    <location>
        <begin position="19"/>
        <end position="211"/>
    </location>
</feature>
<reference evidence="3" key="1">
    <citation type="journal article" date="2019" name="Int. J. Syst. Evol. Microbiol.">
        <title>The Global Catalogue of Microorganisms (GCM) 10K type strain sequencing project: providing services to taxonomists for standard genome sequencing and annotation.</title>
        <authorList>
            <consortium name="The Broad Institute Genomics Platform"/>
            <consortium name="The Broad Institute Genome Sequencing Center for Infectious Disease"/>
            <person name="Wu L."/>
            <person name="Ma J."/>
        </authorList>
    </citation>
    <scope>NUCLEOTIDE SEQUENCE [LARGE SCALE GENOMIC DNA]</scope>
    <source>
        <strain evidence="3">KCTC 42587</strain>
    </source>
</reference>
<dbReference type="RefSeq" id="WP_376892493.1">
    <property type="nucleotide sequence ID" value="NZ_JBHULS010000002.1"/>
</dbReference>
<name>A0ABW5KQQ4_9FLAO</name>
<evidence type="ECO:0000256" key="1">
    <source>
        <dbReference type="SAM" id="SignalP"/>
    </source>
</evidence>
<dbReference type="EMBL" id="JBHULS010000002">
    <property type="protein sequence ID" value="MFD2551351.1"/>
    <property type="molecule type" value="Genomic_DNA"/>
</dbReference>
<protein>
    <submittedName>
        <fullName evidence="2">Uncharacterized protein</fullName>
    </submittedName>
</protein>
<keyword evidence="3" id="KW-1185">Reference proteome</keyword>
<proteinExistence type="predicted"/>
<dbReference type="Proteomes" id="UP001597472">
    <property type="component" value="Unassembled WGS sequence"/>
</dbReference>
<sequence>MKHLILLLVLLTSSAVFSQYYPAKILMTTGDIKEGFAKLPSNKMLDNKIEFKTTKNGTRIDLDEDGIYQILYTADTGTQFLFERSQAVHLFKSFGKEVEVEKANKHWMLLIHQNPALNEYSLAQRYKIDKKGRMVSIVGNGSFWTTIYFLFRKPDAENAYIVSGKGFTHGQVRKAMAIFFKDTPAFVARIEKKEFKNWDVHKVADAYYNSL</sequence>
<organism evidence="2 3">
    <name type="scientific">Bizionia sediminis</name>
    <dbReference type="NCBI Taxonomy" id="1737064"/>
    <lineage>
        <taxon>Bacteria</taxon>
        <taxon>Pseudomonadati</taxon>
        <taxon>Bacteroidota</taxon>
        <taxon>Flavobacteriia</taxon>
        <taxon>Flavobacteriales</taxon>
        <taxon>Flavobacteriaceae</taxon>
        <taxon>Bizionia</taxon>
    </lineage>
</organism>
<feature type="signal peptide" evidence="1">
    <location>
        <begin position="1"/>
        <end position="18"/>
    </location>
</feature>
<evidence type="ECO:0000313" key="2">
    <source>
        <dbReference type="EMBL" id="MFD2551351.1"/>
    </source>
</evidence>
<accession>A0ABW5KQQ4</accession>
<comment type="caution">
    <text evidence="2">The sequence shown here is derived from an EMBL/GenBank/DDBJ whole genome shotgun (WGS) entry which is preliminary data.</text>
</comment>
<keyword evidence="1" id="KW-0732">Signal</keyword>
<evidence type="ECO:0000313" key="3">
    <source>
        <dbReference type="Proteomes" id="UP001597472"/>
    </source>
</evidence>